<gene>
    <name evidence="1" type="ORF">AVDCRST_MAG38-2267</name>
</gene>
<protein>
    <recommendedName>
        <fullName evidence="2">SCP2 domain-containing protein</fullName>
    </recommendedName>
</protein>
<reference evidence="1" key="1">
    <citation type="submission" date="2020-02" db="EMBL/GenBank/DDBJ databases">
        <authorList>
            <person name="Meier V. D."/>
        </authorList>
    </citation>
    <scope>NUCLEOTIDE SEQUENCE</scope>
    <source>
        <strain evidence="1">AVDCRST_MAG38</strain>
    </source>
</reference>
<proteinExistence type="predicted"/>
<organism evidence="1">
    <name type="scientific">uncultured Solirubrobacteraceae bacterium</name>
    <dbReference type="NCBI Taxonomy" id="1162706"/>
    <lineage>
        <taxon>Bacteria</taxon>
        <taxon>Bacillati</taxon>
        <taxon>Actinomycetota</taxon>
        <taxon>Thermoleophilia</taxon>
        <taxon>Solirubrobacterales</taxon>
        <taxon>Solirubrobacteraceae</taxon>
        <taxon>environmental samples</taxon>
    </lineage>
</organism>
<dbReference type="Gene3D" id="3.30.1050.10">
    <property type="entry name" value="SCP2 sterol-binding domain"/>
    <property type="match status" value="1"/>
</dbReference>
<sequence>MAAFQSAQELREVMDRVFAMMSEDPEMGPRLRAADVPQRFEFEDFDLVVNVRAGRTREEDNLVWAWSDEVAWEARVLMTMSSETANRYFQGRENVVVALARRRIRAGGDVKAALALMPIVKPVHARFRELVAAEYPHLLV</sequence>
<dbReference type="InterPro" id="IPR036527">
    <property type="entry name" value="SCP2_sterol-bd_dom_sf"/>
</dbReference>
<evidence type="ECO:0008006" key="2">
    <source>
        <dbReference type="Google" id="ProtNLM"/>
    </source>
</evidence>
<accession>A0A6J4S4W7</accession>
<evidence type="ECO:0000313" key="1">
    <source>
        <dbReference type="EMBL" id="CAA9484951.1"/>
    </source>
</evidence>
<name>A0A6J4S4W7_9ACTN</name>
<dbReference type="SUPFAM" id="SSF55718">
    <property type="entry name" value="SCP-like"/>
    <property type="match status" value="1"/>
</dbReference>
<dbReference type="AlphaFoldDB" id="A0A6J4S4W7"/>
<dbReference type="EMBL" id="CADCVJ010000191">
    <property type="protein sequence ID" value="CAA9484951.1"/>
    <property type="molecule type" value="Genomic_DNA"/>
</dbReference>